<dbReference type="SMART" id="SM00530">
    <property type="entry name" value="HTH_XRE"/>
    <property type="match status" value="1"/>
</dbReference>
<dbReference type="Pfam" id="PF01381">
    <property type="entry name" value="HTH_3"/>
    <property type="match status" value="1"/>
</dbReference>
<dbReference type="PROSITE" id="PS50943">
    <property type="entry name" value="HTH_CROC1"/>
    <property type="match status" value="1"/>
</dbReference>
<reference evidence="3 4" key="1">
    <citation type="submission" date="2020-08" db="EMBL/GenBank/DDBJ databases">
        <title>Sequencing the genomes of 1000 actinobacteria strains.</title>
        <authorList>
            <person name="Klenk H.-P."/>
        </authorList>
    </citation>
    <scope>NUCLEOTIDE SEQUENCE [LARGE SCALE GENOMIC DNA]</scope>
    <source>
        <strain evidence="3 4">DSM 105784</strain>
    </source>
</reference>
<name>A0A841ANX4_9MICO</name>
<accession>A0A841ANX4</accession>
<evidence type="ECO:0000313" key="4">
    <source>
        <dbReference type="Proteomes" id="UP000536685"/>
    </source>
</evidence>
<dbReference type="Gene3D" id="1.10.10.2910">
    <property type="match status" value="1"/>
</dbReference>
<dbReference type="SUPFAM" id="SSF47413">
    <property type="entry name" value="lambda repressor-like DNA-binding domains"/>
    <property type="match status" value="1"/>
</dbReference>
<evidence type="ECO:0000313" key="3">
    <source>
        <dbReference type="EMBL" id="MBB5844897.1"/>
    </source>
</evidence>
<comment type="similarity">
    <text evidence="1">Belongs to the short-chain fatty acyl-CoA assimilation regulator (ScfR) family.</text>
</comment>
<dbReference type="RefSeq" id="WP_184239504.1">
    <property type="nucleotide sequence ID" value="NZ_JACHMJ010000001.1"/>
</dbReference>
<dbReference type="Pfam" id="PF06114">
    <property type="entry name" value="Peptidase_M78"/>
    <property type="match status" value="1"/>
</dbReference>
<protein>
    <submittedName>
        <fullName evidence="3">Zn-dependent peptidase ImmA (M78 family)/DNA-binding transcriptional regulator YiaG</fullName>
    </submittedName>
</protein>
<dbReference type="PANTHER" id="PTHR43236">
    <property type="entry name" value="ANTITOXIN HIGA1"/>
    <property type="match status" value="1"/>
</dbReference>
<proteinExistence type="inferred from homology"/>
<keyword evidence="3" id="KW-0238">DNA-binding</keyword>
<dbReference type="InterPro" id="IPR001387">
    <property type="entry name" value="Cro/C1-type_HTH"/>
</dbReference>
<dbReference type="EMBL" id="JACHMJ010000001">
    <property type="protein sequence ID" value="MBB5844897.1"/>
    <property type="molecule type" value="Genomic_DNA"/>
</dbReference>
<keyword evidence="4" id="KW-1185">Reference proteome</keyword>
<dbReference type="CDD" id="cd00093">
    <property type="entry name" value="HTH_XRE"/>
    <property type="match status" value="1"/>
</dbReference>
<dbReference type="InterPro" id="IPR010359">
    <property type="entry name" value="IrrE_HExxH"/>
</dbReference>
<dbReference type="Proteomes" id="UP000536685">
    <property type="component" value="Unassembled WGS sequence"/>
</dbReference>
<feature type="domain" description="HTH cro/C1-type" evidence="2">
    <location>
        <begin position="23"/>
        <end position="77"/>
    </location>
</feature>
<sequence>MSSTNRPTGRSSNASVIFDPQKLTLARQLAGLRKIELADRIGMAPASVSGWESGAQKPNEAAVAKLSLVLQVEPHFFHPAGLNAFIPAMPHFRSLRATSQKLQDQAYAYGRLASDVASLLEKSVEFPAPDLPSVPVDGTQTVSGLPEEAARETRRHLKLATGPVPHLIRLVENAGVLVVFSPSQTASIDAYSFESSTRPVIVLNPEKDDYYRQRFDVAHELGHLIMHSDAEPGGRIVEDQAHRFASEFLMPADEIGPHLPKSTTGSGWTQLRALKEHWGVSMQSLLFRARALGIMGDVSYRNAMIAISQRGWRRAEPGNVGVLEMPSLLPQAVQILENAGIPSDQLLRGPGLPRPVFEIITSRTPIRGRSVLGVEDESSGAERSGPVAI</sequence>
<dbReference type="InterPro" id="IPR010982">
    <property type="entry name" value="Lambda_DNA-bd_dom_sf"/>
</dbReference>
<dbReference type="GO" id="GO:0003677">
    <property type="term" value="F:DNA binding"/>
    <property type="evidence" value="ECO:0007669"/>
    <property type="project" value="UniProtKB-KW"/>
</dbReference>
<dbReference type="InterPro" id="IPR052345">
    <property type="entry name" value="Rad_response_metalloprotease"/>
</dbReference>
<evidence type="ECO:0000256" key="1">
    <source>
        <dbReference type="ARBA" id="ARBA00007227"/>
    </source>
</evidence>
<dbReference type="PANTHER" id="PTHR43236:SF1">
    <property type="entry name" value="BLL7220 PROTEIN"/>
    <property type="match status" value="1"/>
</dbReference>
<dbReference type="AlphaFoldDB" id="A0A841ANX4"/>
<evidence type="ECO:0000259" key="2">
    <source>
        <dbReference type="PROSITE" id="PS50943"/>
    </source>
</evidence>
<dbReference type="Gene3D" id="1.10.260.40">
    <property type="entry name" value="lambda repressor-like DNA-binding domains"/>
    <property type="match status" value="1"/>
</dbReference>
<organism evidence="3 4">
    <name type="scientific">Conyzicola lurida</name>
    <dbReference type="NCBI Taxonomy" id="1172621"/>
    <lineage>
        <taxon>Bacteria</taxon>
        <taxon>Bacillati</taxon>
        <taxon>Actinomycetota</taxon>
        <taxon>Actinomycetes</taxon>
        <taxon>Micrococcales</taxon>
        <taxon>Microbacteriaceae</taxon>
        <taxon>Conyzicola</taxon>
    </lineage>
</organism>
<comment type="caution">
    <text evidence="3">The sequence shown here is derived from an EMBL/GenBank/DDBJ whole genome shotgun (WGS) entry which is preliminary data.</text>
</comment>
<gene>
    <name evidence="3" type="ORF">HD599_003220</name>
</gene>